<evidence type="ECO:0000313" key="2">
    <source>
        <dbReference type="EMBL" id="UUX50553.1"/>
    </source>
</evidence>
<gene>
    <name evidence="2" type="ORF">NUH88_02410</name>
</gene>
<organism evidence="2 3">
    <name type="scientific">Nisaea acidiphila</name>
    <dbReference type="NCBI Taxonomy" id="1862145"/>
    <lineage>
        <taxon>Bacteria</taxon>
        <taxon>Pseudomonadati</taxon>
        <taxon>Pseudomonadota</taxon>
        <taxon>Alphaproteobacteria</taxon>
        <taxon>Rhodospirillales</taxon>
        <taxon>Thalassobaculaceae</taxon>
        <taxon>Nisaea</taxon>
    </lineage>
</organism>
<protein>
    <submittedName>
        <fullName evidence="2">DUF1772 domain-containing protein</fullName>
    </submittedName>
</protein>
<keyword evidence="1" id="KW-0812">Transmembrane</keyword>
<keyword evidence="3" id="KW-1185">Reference proteome</keyword>
<feature type="transmembrane region" description="Helical" evidence="1">
    <location>
        <begin position="84"/>
        <end position="105"/>
    </location>
</feature>
<dbReference type="Pfam" id="PF08592">
    <property type="entry name" value="Anthrone_oxy"/>
    <property type="match status" value="1"/>
</dbReference>
<evidence type="ECO:0000313" key="3">
    <source>
        <dbReference type="Proteomes" id="UP001060336"/>
    </source>
</evidence>
<proteinExistence type="predicted"/>
<feature type="transmembrane region" description="Helical" evidence="1">
    <location>
        <begin position="56"/>
        <end position="77"/>
    </location>
</feature>
<name>A0A9J7AVR5_9PROT</name>
<accession>A0A9J7AVR5</accession>
<keyword evidence="1" id="KW-1133">Transmembrane helix</keyword>
<feature type="transmembrane region" description="Helical" evidence="1">
    <location>
        <begin position="144"/>
        <end position="162"/>
    </location>
</feature>
<evidence type="ECO:0000256" key="1">
    <source>
        <dbReference type="SAM" id="Phobius"/>
    </source>
</evidence>
<dbReference type="KEGG" id="naci:NUH88_02410"/>
<dbReference type="InterPro" id="IPR013901">
    <property type="entry name" value="Anthrone_oxy"/>
</dbReference>
<dbReference type="AlphaFoldDB" id="A0A9J7AVR5"/>
<feature type="transmembrane region" description="Helical" evidence="1">
    <location>
        <begin position="7"/>
        <end position="27"/>
    </location>
</feature>
<keyword evidence="1" id="KW-0472">Membrane</keyword>
<dbReference type="RefSeq" id="WP_257769739.1">
    <property type="nucleotide sequence ID" value="NZ_CP102480.1"/>
</dbReference>
<dbReference type="Proteomes" id="UP001060336">
    <property type="component" value="Chromosome"/>
</dbReference>
<dbReference type="EMBL" id="CP102480">
    <property type="protein sequence ID" value="UUX50553.1"/>
    <property type="molecule type" value="Genomic_DNA"/>
</dbReference>
<reference evidence="2" key="1">
    <citation type="submission" date="2022-08" db="EMBL/GenBank/DDBJ databases">
        <title>Nisaea acidiphila sp. nov., isolated from a marine algal debris and emended description of the genus Nisaea Urios et al. 2008.</title>
        <authorList>
            <person name="Kwon K."/>
        </authorList>
    </citation>
    <scope>NUCLEOTIDE SEQUENCE</scope>
    <source>
        <strain evidence="2">MEBiC11861</strain>
    </source>
</reference>
<sequence length="181" mass="19424">MRRPVEMFAVISLLFCGAIFGFFYAWVCSTMWGLDAADPRVAIAAMQAMNASVRNAVFAPAFFGTPLVLALTALIAWPVHRAAALWFAASGIVYLLFGAVLTMAINVPMNEALARLAVPESVAAAEDIWTGYSKEWQFWNVTRTIASGLALALAGIGTLSIVRRRKLELPATGNRDAATAA</sequence>